<keyword evidence="7" id="KW-0328">Glycosyltransferase</keyword>
<dbReference type="EMBL" id="JAANYQ010000015">
    <property type="protein sequence ID" value="KAF4120736.1"/>
    <property type="molecule type" value="Genomic_DNA"/>
</dbReference>
<proteinExistence type="inferred from homology"/>
<evidence type="ECO:0000313" key="18">
    <source>
        <dbReference type="Proteomes" id="UP000749293"/>
    </source>
</evidence>
<evidence type="ECO:0000256" key="15">
    <source>
        <dbReference type="SAM" id="MobiDB-lite"/>
    </source>
</evidence>
<evidence type="ECO:0000256" key="6">
    <source>
        <dbReference type="ARBA" id="ARBA00019988"/>
    </source>
</evidence>
<comment type="pathway">
    <text evidence="2">Lipid metabolism; sphingolipid metabolism.</text>
</comment>
<accession>A0A9P5D1R2</accession>
<dbReference type="PANTHER" id="PTHR12726:SF0">
    <property type="entry name" value="CERAMIDE GLUCOSYLTRANSFERASE"/>
    <property type="match status" value="1"/>
</dbReference>
<comment type="caution">
    <text evidence="17">The sequence shown here is derived from an EMBL/GenBank/DDBJ whole genome shotgun (WGS) entry which is preliminary data.</text>
</comment>
<feature type="compositionally biased region" description="Low complexity" evidence="15">
    <location>
        <begin position="210"/>
        <end position="220"/>
    </location>
</feature>
<evidence type="ECO:0000256" key="14">
    <source>
        <dbReference type="ARBA" id="ARBA00032575"/>
    </source>
</evidence>
<feature type="region of interest" description="Disordered" evidence="15">
    <location>
        <begin position="203"/>
        <end position="230"/>
    </location>
</feature>
<feature type="transmembrane region" description="Helical" evidence="16">
    <location>
        <begin position="6"/>
        <end position="31"/>
    </location>
</feature>
<dbReference type="GO" id="GO:0006679">
    <property type="term" value="P:glucosylceramide biosynthetic process"/>
    <property type="evidence" value="ECO:0007669"/>
    <property type="project" value="TreeGrafter"/>
</dbReference>
<dbReference type="Proteomes" id="UP000749293">
    <property type="component" value="Unassembled WGS sequence"/>
</dbReference>
<name>A0A9P5D1R2_9HYPO</name>
<dbReference type="GeneID" id="55968970"/>
<dbReference type="InterPro" id="IPR025993">
    <property type="entry name" value="Ceramide_glucosylTrfase"/>
</dbReference>
<evidence type="ECO:0000256" key="10">
    <source>
        <dbReference type="ARBA" id="ARBA00022989"/>
    </source>
</evidence>
<evidence type="ECO:0000256" key="2">
    <source>
        <dbReference type="ARBA" id="ARBA00004760"/>
    </source>
</evidence>
<dbReference type="AlphaFoldDB" id="A0A9P5D1R2"/>
<protein>
    <recommendedName>
        <fullName evidence="6">Ceramide glucosyltransferase</fullName>
        <ecNumber evidence="5">2.4.1.80</ecNumber>
    </recommendedName>
    <alternativeName>
        <fullName evidence="13">Glucosylceramide synthase</fullName>
    </alternativeName>
    <alternativeName>
        <fullName evidence="14">UDP-glucose ceramide glucosyltransferase</fullName>
    </alternativeName>
    <alternativeName>
        <fullName evidence="12">UDP-glucose:N-acylsphingosine D-glucosyltransferase</fullName>
    </alternativeName>
</protein>
<keyword evidence="11 16" id="KW-0472">Membrane</keyword>
<sequence>MYSLVEIAAVVCLVWSFFIIVIEAIGITAIFKNFSRPPRAGISPTLGQDAPLVTIIRPVKDLEPGLYECIASSFRQTYPPSRLSIRLCVEDRSDPAYPVLERLVADFPHVDARVMVETDSSATQVQNLGPNPKIRNISRAYAEARGDIIWVMDCNVWAAPGVLGRMVDKLVGYSGSNGAVTPYKLVHQLPIVVDVPGTSRPSTPCLEHQSLLSSPLASSPRGTSPSVLTRGGGRLDEMFMATTHAKFYGAINIVSVAPCIVGKSNMFRKSHLDRATDPEQNPALPKNDYLSRPKGVDYFSHNICEDHSIGELLWHTAIPGHANHGLVWGDLAVQPVSGVPVPAYVARRVRWLRARKFTVLAATLVEPGIESLLCGVYASFGLTTVPLVGELTSIPRTWSAMAVVWLVFVTSWMLADWAVFCRLHALESNTDVEDENTPTFVRRGTTTARSFAEWLPVWIGREVLALPIWTWAVLLGGTINWRGKTFKVRFDTTVKEVPASSESLVNGHQNGNKNRVD</sequence>
<evidence type="ECO:0000256" key="1">
    <source>
        <dbReference type="ARBA" id="ARBA00004141"/>
    </source>
</evidence>
<dbReference type="GO" id="GO:0016020">
    <property type="term" value="C:membrane"/>
    <property type="evidence" value="ECO:0007669"/>
    <property type="project" value="UniProtKB-SubCell"/>
</dbReference>
<evidence type="ECO:0000256" key="16">
    <source>
        <dbReference type="SAM" id="Phobius"/>
    </source>
</evidence>
<evidence type="ECO:0000256" key="13">
    <source>
        <dbReference type="ARBA" id="ARBA00031543"/>
    </source>
</evidence>
<dbReference type="RefSeq" id="XP_035319388.1">
    <property type="nucleotide sequence ID" value="XM_035464718.1"/>
</dbReference>
<keyword evidence="18" id="KW-1185">Reference proteome</keyword>
<evidence type="ECO:0000256" key="11">
    <source>
        <dbReference type="ARBA" id="ARBA00023136"/>
    </source>
</evidence>
<dbReference type="Gene3D" id="3.90.550.10">
    <property type="entry name" value="Spore Coat Polysaccharide Biosynthesis Protein SpsA, Chain A"/>
    <property type="match status" value="1"/>
</dbReference>
<gene>
    <name evidence="17" type="ORF">GMORB2_2740</name>
</gene>
<dbReference type="InterPro" id="IPR029044">
    <property type="entry name" value="Nucleotide-diphossugar_trans"/>
</dbReference>
<evidence type="ECO:0000256" key="5">
    <source>
        <dbReference type="ARBA" id="ARBA00012699"/>
    </source>
</evidence>
<evidence type="ECO:0000256" key="7">
    <source>
        <dbReference type="ARBA" id="ARBA00022676"/>
    </source>
</evidence>
<keyword evidence="9 16" id="KW-0812">Transmembrane</keyword>
<evidence type="ECO:0000256" key="12">
    <source>
        <dbReference type="ARBA" id="ARBA00031017"/>
    </source>
</evidence>
<keyword evidence="10 16" id="KW-1133">Transmembrane helix</keyword>
<dbReference type="OrthoDB" id="1483400at2759"/>
<reference evidence="17" key="1">
    <citation type="submission" date="2020-03" db="EMBL/GenBank/DDBJ databases">
        <title>Site-based positive gene gene selection in Geosmithia morbida across the United States reveals a broad range of putative effectors and factors for local host and environmental adapation.</title>
        <authorList>
            <person name="Onufrak A."/>
            <person name="Murdoch R.W."/>
            <person name="Gazis R."/>
            <person name="Huff M."/>
            <person name="Staton M."/>
            <person name="Klingeman W."/>
            <person name="Hadziabdic D."/>
        </authorList>
    </citation>
    <scope>NUCLEOTIDE SEQUENCE</scope>
    <source>
        <strain evidence="17">1262</strain>
    </source>
</reference>
<dbReference type="PANTHER" id="PTHR12726">
    <property type="entry name" value="CERAMIDE GLUCOSYLTRANSFERASE"/>
    <property type="match status" value="1"/>
</dbReference>
<organism evidence="17 18">
    <name type="scientific">Geosmithia morbida</name>
    <dbReference type="NCBI Taxonomy" id="1094350"/>
    <lineage>
        <taxon>Eukaryota</taxon>
        <taxon>Fungi</taxon>
        <taxon>Dikarya</taxon>
        <taxon>Ascomycota</taxon>
        <taxon>Pezizomycotina</taxon>
        <taxon>Sordariomycetes</taxon>
        <taxon>Hypocreomycetidae</taxon>
        <taxon>Hypocreales</taxon>
        <taxon>Bionectriaceae</taxon>
        <taxon>Geosmithia</taxon>
    </lineage>
</organism>
<comment type="similarity">
    <text evidence="4">Belongs to the glycosyltransferase 2 family.</text>
</comment>
<evidence type="ECO:0000313" key="17">
    <source>
        <dbReference type="EMBL" id="KAF4120736.1"/>
    </source>
</evidence>
<keyword evidence="8" id="KW-0808">Transferase</keyword>
<dbReference type="Pfam" id="PF13506">
    <property type="entry name" value="Glyco_transf_21"/>
    <property type="match status" value="1"/>
</dbReference>
<evidence type="ECO:0000256" key="8">
    <source>
        <dbReference type="ARBA" id="ARBA00022679"/>
    </source>
</evidence>
<dbReference type="SUPFAM" id="SSF53448">
    <property type="entry name" value="Nucleotide-diphospho-sugar transferases"/>
    <property type="match status" value="1"/>
</dbReference>
<evidence type="ECO:0000256" key="9">
    <source>
        <dbReference type="ARBA" id="ARBA00022692"/>
    </source>
</evidence>
<comment type="subcellular location">
    <subcellularLocation>
        <location evidence="1">Membrane</location>
        <topology evidence="1">Multi-pass membrane protein</topology>
    </subcellularLocation>
</comment>
<dbReference type="GO" id="GO:0008120">
    <property type="term" value="F:ceramide glucosyltransferase activity"/>
    <property type="evidence" value="ECO:0007669"/>
    <property type="project" value="UniProtKB-EC"/>
</dbReference>
<comment type="pathway">
    <text evidence="3">Sphingolipid metabolism.</text>
</comment>
<evidence type="ECO:0000256" key="4">
    <source>
        <dbReference type="ARBA" id="ARBA00006739"/>
    </source>
</evidence>
<evidence type="ECO:0000256" key="3">
    <source>
        <dbReference type="ARBA" id="ARBA00004991"/>
    </source>
</evidence>
<dbReference type="EC" id="2.4.1.80" evidence="5"/>